<dbReference type="SUPFAM" id="SSF46894">
    <property type="entry name" value="C-terminal effector domain of the bipartite response regulators"/>
    <property type="match status" value="1"/>
</dbReference>
<keyword evidence="1" id="KW-0597">Phosphoprotein</keyword>
<dbReference type="InterPro" id="IPR039420">
    <property type="entry name" value="WalR-like"/>
</dbReference>
<dbReference type="GO" id="GO:0006355">
    <property type="term" value="P:regulation of DNA-templated transcription"/>
    <property type="evidence" value="ECO:0007669"/>
    <property type="project" value="InterPro"/>
</dbReference>
<protein>
    <submittedName>
        <fullName evidence="6">Signal transduction response regulator</fullName>
    </submittedName>
</protein>
<proteinExistence type="predicted"/>
<evidence type="ECO:0000256" key="1">
    <source>
        <dbReference type="ARBA" id="ARBA00022553"/>
    </source>
</evidence>
<dbReference type="SMART" id="SM00862">
    <property type="entry name" value="Trans_reg_C"/>
    <property type="match status" value="1"/>
</dbReference>
<dbReference type="KEGG" id="apai:APAC_0828"/>
<dbReference type="SUPFAM" id="SSF52172">
    <property type="entry name" value="CheY-like"/>
    <property type="match status" value="1"/>
</dbReference>
<keyword evidence="2" id="KW-0902">Two-component regulatory system</keyword>
<accession>A0A5C2H6Q0</accession>
<evidence type="ECO:0000256" key="4">
    <source>
        <dbReference type="ARBA" id="ARBA00023125"/>
    </source>
</evidence>
<dbReference type="PROSITE" id="PS51755">
    <property type="entry name" value="OMPR_PHOB"/>
    <property type="match status" value="1"/>
</dbReference>
<keyword evidence="5" id="KW-0804">Transcription</keyword>
<dbReference type="Gene3D" id="1.10.10.10">
    <property type="entry name" value="Winged helix-like DNA-binding domain superfamily/Winged helix DNA-binding domain"/>
    <property type="match status" value="1"/>
</dbReference>
<evidence type="ECO:0000256" key="3">
    <source>
        <dbReference type="ARBA" id="ARBA00023015"/>
    </source>
</evidence>
<dbReference type="InterPro" id="IPR001867">
    <property type="entry name" value="OmpR/PhoB-type_DNA-bd"/>
</dbReference>
<dbReference type="Pfam" id="PF00486">
    <property type="entry name" value="Trans_reg_C"/>
    <property type="match status" value="1"/>
</dbReference>
<dbReference type="CDD" id="cd00383">
    <property type="entry name" value="trans_reg_C"/>
    <property type="match status" value="1"/>
</dbReference>
<dbReference type="GO" id="GO:0000156">
    <property type="term" value="F:phosphorelay response regulator activity"/>
    <property type="evidence" value="ECO:0007669"/>
    <property type="project" value="TreeGrafter"/>
</dbReference>
<dbReference type="GO" id="GO:0000976">
    <property type="term" value="F:transcription cis-regulatory region binding"/>
    <property type="evidence" value="ECO:0007669"/>
    <property type="project" value="TreeGrafter"/>
</dbReference>
<evidence type="ECO:0000256" key="5">
    <source>
        <dbReference type="ARBA" id="ARBA00023163"/>
    </source>
</evidence>
<dbReference type="InterPro" id="IPR036388">
    <property type="entry name" value="WH-like_DNA-bd_sf"/>
</dbReference>
<dbReference type="InterPro" id="IPR016032">
    <property type="entry name" value="Sig_transdc_resp-reg_C-effctor"/>
</dbReference>
<reference evidence="6" key="1">
    <citation type="submission" date="2019-09" db="EMBL/GenBank/DDBJ databases">
        <title>Complete genome sequencing of four Arcobacter species reveals a diverse suite of mobile elements.</title>
        <authorList>
            <person name="Miller W.G."/>
            <person name="Yee E."/>
            <person name="Bono J.L."/>
        </authorList>
    </citation>
    <scope>NUCLEOTIDE SEQUENCE [LARGE SCALE GENOMIC DNA]</scope>
    <source>
        <strain evidence="6">LMG 26638</strain>
    </source>
</reference>
<dbReference type="Proteomes" id="UP000322726">
    <property type="component" value="Chromosome"/>
</dbReference>
<organism evidence="6 7">
    <name type="scientific">Malaciobacter pacificus</name>
    <dbReference type="NCBI Taxonomy" id="1080223"/>
    <lineage>
        <taxon>Bacteria</taxon>
        <taxon>Pseudomonadati</taxon>
        <taxon>Campylobacterota</taxon>
        <taxon>Epsilonproteobacteria</taxon>
        <taxon>Campylobacterales</taxon>
        <taxon>Arcobacteraceae</taxon>
        <taxon>Malaciobacter</taxon>
    </lineage>
</organism>
<dbReference type="EMBL" id="CP035928">
    <property type="protein sequence ID" value="QEP33969.1"/>
    <property type="molecule type" value="Genomic_DNA"/>
</dbReference>
<dbReference type="AlphaFoldDB" id="A0A5C2H6Q0"/>
<keyword evidence="4" id="KW-0238">DNA-binding</keyword>
<dbReference type="OrthoDB" id="5365458at2"/>
<dbReference type="PANTHER" id="PTHR48111">
    <property type="entry name" value="REGULATOR OF RPOS"/>
    <property type="match status" value="1"/>
</dbReference>
<evidence type="ECO:0000256" key="2">
    <source>
        <dbReference type="ARBA" id="ARBA00023012"/>
    </source>
</evidence>
<reference evidence="6" key="2">
    <citation type="submission" date="2019-09" db="EMBL/GenBank/DDBJ databases">
        <title>Taxonomic note: a critical rebuttal of the proposed division of the genus Arcobacter into six genera, emended descriptions of Arcobacter anaerophilus and the genus Arcobacter, and an assessment of genus-level boundaries for Epsilonproteobacteria using in silico genomic comparator tools.</title>
        <authorList>
            <person name="On S.L.W."/>
            <person name="Miller W.G."/>
            <person name="Biggs P."/>
            <person name="Cornelius A."/>
            <person name="Vandamme P."/>
        </authorList>
    </citation>
    <scope>NUCLEOTIDE SEQUENCE [LARGE SCALE GENOMIC DNA]</scope>
    <source>
        <strain evidence="6">LMG 26638</strain>
    </source>
</reference>
<sequence length="217" mass="25424">MRLLALNIDKKFIDEIEEKNLYICDVAEDLFDAVYHAQVRLYNLILVYENDLIACKEIIQKRLDKKSAVVILTKNQSKDFEISLLQSGAISVIKEPFDYELILAKLESIHRENFAKKLKFKNYLKLNNIEKQVLDINNNKLNIKGKSYEVLSYLIKNRHKAIISKEELVNAIWDEPELICHNVIEVNINQIRTELKKNFNTDLITTIRNRGYKISNV</sequence>
<dbReference type="Gene3D" id="3.40.50.2300">
    <property type="match status" value="1"/>
</dbReference>
<dbReference type="PANTHER" id="PTHR48111:SF22">
    <property type="entry name" value="REGULATOR OF RPOS"/>
    <property type="match status" value="1"/>
</dbReference>
<dbReference type="GO" id="GO:0005829">
    <property type="term" value="C:cytosol"/>
    <property type="evidence" value="ECO:0007669"/>
    <property type="project" value="TreeGrafter"/>
</dbReference>
<name>A0A5C2H6Q0_9BACT</name>
<evidence type="ECO:0000313" key="7">
    <source>
        <dbReference type="Proteomes" id="UP000322726"/>
    </source>
</evidence>
<gene>
    <name evidence="6" type="ORF">APAC_0828</name>
</gene>
<dbReference type="InterPro" id="IPR011006">
    <property type="entry name" value="CheY-like_superfamily"/>
</dbReference>
<dbReference type="GO" id="GO:0032993">
    <property type="term" value="C:protein-DNA complex"/>
    <property type="evidence" value="ECO:0007669"/>
    <property type="project" value="TreeGrafter"/>
</dbReference>
<keyword evidence="3" id="KW-0805">Transcription regulation</keyword>
<keyword evidence="7" id="KW-1185">Reference proteome</keyword>
<dbReference type="RefSeq" id="WP_130232921.1">
    <property type="nucleotide sequence ID" value="NZ_BMEF01000005.1"/>
</dbReference>
<evidence type="ECO:0000313" key="6">
    <source>
        <dbReference type="EMBL" id="QEP33969.1"/>
    </source>
</evidence>